<dbReference type="Proteomes" id="UP000663856">
    <property type="component" value="Unassembled WGS sequence"/>
</dbReference>
<feature type="signal peptide" evidence="18">
    <location>
        <begin position="1"/>
        <end position="21"/>
    </location>
</feature>
<keyword evidence="4" id="KW-1003">Cell membrane</keyword>
<comment type="subcellular location">
    <subcellularLocation>
        <location evidence="2">Cell membrane</location>
        <topology evidence="2">Single-pass type I membrane protein</topology>
    </subcellularLocation>
</comment>
<dbReference type="EMBL" id="CAJNOV010014539">
    <property type="protein sequence ID" value="CAF1554572.1"/>
    <property type="molecule type" value="Genomic_DNA"/>
</dbReference>
<dbReference type="SMART" id="SM00044">
    <property type="entry name" value="CYCc"/>
    <property type="match status" value="1"/>
</dbReference>
<evidence type="ECO:0000256" key="5">
    <source>
        <dbReference type="ARBA" id="ARBA00022692"/>
    </source>
</evidence>
<name>A0A815X939_9BILA</name>
<dbReference type="InterPro" id="IPR028082">
    <property type="entry name" value="Peripla_BP_I"/>
</dbReference>
<dbReference type="PROSITE" id="PS50125">
    <property type="entry name" value="GUANYLATE_CYCLASE_2"/>
    <property type="match status" value="1"/>
</dbReference>
<evidence type="ECO:0000256" key="3">
    <source>
        <dbReference type="ARBA" id="ARBA00012202"/>
    </source>
</evidence>
<dbReference type="PANTHER" id="PTHR11920">
    <property type="entry name" value="GUANYLYL CYCLASE"/>
    <property type="match status" value="1"/>
</dbReference>
<dbReference type="GO" id="GO:0007168">
    <property type="term" value="P:receptor guanylyl cyclase signaling pathway"/>
    <property type="evidence" value="ECO:0007669"/>
    <property type="project" value="TreeGrafter"/>
</dbReference>
<evidence type="ECO:0000313" key="23">
    <source>
        <dbReference type="EMBL" id="CAF2126991.1"/>
    </source>
</evidence>
<keyword evidence="11" id="KW-0675">Receptor</keyword>
<dbReference type="PRINTS" id="PR00255">
    <property type="entry name" value="NATPEPTIDER"/>
</dbReference>
<keyword evidence="5 17" id="KW-0812">Transmembrane</keyword>
<evidence type="ECO:0000256" key="10">
    <source>
        <dbReference type="ARBA" id="ARBA00023136"/>
    </source>
</evidence>
<evidence type="ECO:0000256" key="1">
    <source>
        <dbReference type="ARBA" id="ARBA00001436"/>
    </source>
</evidence>
<dbReference type="Gene3D" id="3.30.70.1230">
    <property type="entry name" value="Nucleotide cyclase"/>
    <property type="match status" value="1"/>
</dbReference>
<evidence type="ECO:0000256" key="16">
    <source>
        <dbReference type="RuleBase" id="RU003431"/>
    </source>
</evidence>
<dbReference type="InterPro" id="IPR000719">
    <property type="entry name" value="Prot_kinase_dom"/>
</dbReference>
<keyword evidence="6 18" id="KW-0732">Signal</keyword>
<evidence type="ECO:0000256" key="7">
    <source>
        <dbReference type="ARBA" id="ARBA00022741"/>
    </source>
</evidence>
<gene>
    <name evidence="21" type="ORF">CJN711_LOCUS30675</name>
    <name evidence="22" type="ORF">MBJ925_LOCUS3657</name>
    <name evidence="23" type="ORF">WKI299_LOCUS25525</name>
</gene>
<comment type="caution">
    <text evidence="21">The sequence shown here is derived from an EMBL/GenBank/DDBJ whole genome shotgun (WGS) entry which is preliminary data.</text>
</comment>
<evidence type="ECO:0000256" key="9">
    <source>
        <dbReference type="ARBA" id="ARBA00023134"/>
    </source>
</evidence>
<dbReference type="PROSITE" id="PS00452">
    <property type="entry name" value="GUANYLATE_CYCLASE_1"/>
    <property type="match status" value="1"/>
</dbReference>
<feature type="domain" description="Guanylate cyclase" evidence="20">
    <location>
        <begin position="878"/>
        <end position="1008"/>
    </location>
</feature>
<dbReference type="PROSITE" id="PS50011">
    <property type="entry name" value="PROTEIN_KINASE_DOM"/>
    <property type="match status" value="1"/>
</dbReference>
<dbReference type="CDD" id="cd07302">
    <property type="entry name" value="CHD"/>
    <property type="match status" value="1"/>
</dbReference>
<dbReference type="SUPFAM" id="SSF55073">
    <property type="entry name" value="Nucleotide cyclase"/>
    <property type="match status" value="1"/>
</dbReference>
<dbReference type="EMBL" id="CAJNRE010000499">
    <property type="protein sequence ID" value="CAF1927959.1"/>
    <property type="molecule type" value="Genomic_DNA"/>
</dbReference>
<evidence type="ECO:0000256" key="17">
    <source>
        <dbReference type="SAM" id="Phobius"/>
    </source>
</evidence>
<evidence type="ECO:0000256" key="6">
    <source>
        <dbReference type="ARBA" id="ARBA00022729"/>
    </source>
</evidence>
<evidence type="ECO:0000256" key="13">
    <source>
        <dbReference type="ARBA" id="ARBA00023239"/>
    </source>
</evidence>
<dbReference type="EC" id="4.6.1.2" evidence="3 16"/>
<accession>A0A815X939</accession>
<organism evidence="21 24">
    <name type="scientific">Rotaria magnacalcarata</name>
    <dbReference type="NCBI Taxonomy" id="392030"/>
    <lineage>
        <taxon>Eukaryota</taxon>
        <taxon>Metazoa</taxon>
        <taxon>Spiralia</taxon>
        <taxon>Gnathifera</taxon>
        <taxon>Rotifera</taxon>
        <taxon>Eurotatoria</taxon>
        <taxon>Bdelloidea</taxon>
        <taxon>Philodinida</taxon>
        <taxon>Philodinidae</taxon>
        <taxon>Rotaria</taxon>
    </lineage>
</organism>
<evidence type="ECO:0000259" key="20">
    <source>
        <dbReference type="PROSITE" id="PS50125"/>
    </source>
</evidence>
<feature type="chain" id="PRO_5035688319" description="Guanylate cyclase" evidence="18">
    <location>
        <begin position="22"/>
        <end position="1084"/>
    </location>
</feature>
<keyword evidence="7" id="KW-0547">Nucleotide-binding</keyword>
<evidence type="ECO:0000256" key="15">
    <source>
        <dbReference type="RuleBase" id="RU000405"/>
    </source>
</evidence>
<dbReference type="Proteomes" id="UP000663824">
    <property type="component" value="Unassembled WGS sequence"/>
</dbReference>
<dbReference type="GO" id="GO:0001653">
    <property type="term" value="F:peptide receptor activity"/>
    <property type="evidence" value="ECO:0007669"/>
    <property type="project" value="TreeGrafter"/>
</dbReference>
<evidence type="ECO:0000313" key="22">
    <source>
        <dbReference type="EMBL" id="CAF1927959.1"/>
    </source>
</evidence>
<dbReference type="GO" id="GO:0004016">
    <property type="term" value="F:adenylate cyclase activity"/>
    <property type="evidence" value="ECO:0007669"/>
    <property type="project" value="TreeGrafter"/>
</dbReference>
<keyword evidence="14 16" id="KW-0141">cGMP biosynthesis</keyword>
<dbReference type="SUPFAM" id="SSF56112">
    <property type="entry name" value="Protein kinase-like (PK-like)"/>
    <property type="match status" value="1"/>
</dbReference>
<dbReference type="Gene3D" id="3.40.50.2300">
    <property type="match status" value="3"/>
</dbReference>
<evidence type="ECO:0000256" key="18">
    <source>
        <dbReference type="SAM" id="SignalP"/>
    </source>
</evidence>
<evidence type="ECO:0000256" key="14">
    <source>
        <dbReference type="ARBA" id="ARBA00023293"/>
    </source>
</evidence>
<feature type="domain" description="Protein kinase" evidence="19">
    <location>
        <begin position="508"/>
        <end position="809"/>
    </location>
</feature>
<dbReference type="Proteomes" id="UP000663855">
    <property type="component" value="Unassembled WGS sequence"/>
</dbReference>
<keyword evidence="8 17" id="KW-1133">Transmembrane helix</keyword>
<keyword evidence="9" id="KW-0342">GTP-binding</keyword>
<dbReference type="EMBL" id="CAJNRF010011014">
    <property type="protein sequence ID" value="CAF2126991.1"/>
    <property type="molecule type" value="Genomic_DNA"/>
</dbReference>
<dbReference type="GO" id="GO:0035556">
    <property type="term" value="P:intracellular signal transduction"/>
    <property type="evidence" value="ECO:0007669"/>
    <property type="project" value="InterPro"/>
</dbReference>
<dbReference type="GO" id="GO:0004672">
    <property type="term" value="F:protein kinase activity"/>
    <property type="evidence" value="ECO:0007669"/>
    <property type="project" value="InterPro"/>
</dbReference>
<dbReference type="InterPro" id="IPR001054">
    <property type="entry name" value="A/G_cyclase"/>
</dbReference>
<dbReference type="InterPro" id="IPR029787">
    <property type="entry name" value="Nucleotide_cyclase"/>
</dbReference>
<keyword evidence="13 15" id="KW-0456">Lyase</keyword>
<sequence length="1084" mass="123804">MMWLVLITVTLLLPLSGKVQTNTYNVTFQIAVLLPTDPQLPYDMEEVKPAIQLASDEVIRRSLLTNQYPFDVRYGNTNSSYITGPLIAIDFYAKHQADVFLGPVDGPGLAAVARYSPHWRIPVISPGGGFNYHFDNKREYQLLTRMLHSSKTILHFISRAILPHFNWTSVRIIAERNVVEAQSECYMLMGALCRELGNPNNKGESKDTCSHSIFDVDRKNETKEKLRKTLDEAKVEARILFVCMDSNLFRDFLLMASDLNMINGEYVFVYLDIFRLMRKDMNLISWYKKGVSEAENDKARRAFETVLILAVKRPDTERYQEFSHQVNALRNRTNTSGTSMAELVNPYVATFYDAVLLYAYGLNRTIESNQNYRDGFSVVRKMWNLSFEGSNGIVQISETGDRVSDYSLFDLNPKSGDFEEVGTYFGVNSSFIQLKDIYWIDEVKKTPVDVPPCGFDGRKCYVYKNPALPWIYFTASVTSVVFILTIIAFWYFKRVSFEAQLKAMNWIIEPDDLFSMEDLGVKYKLLKRERHKRGSVHHTPLSDEDNDTENGAAVKTARFKGSIVELKLIQHKTRIDINRLLLMEVKTIKDMQSEYLVRFIGACLDPPCLVNEFCSKGSLQQLLENSQIRLDDMFKYSIIHDIVKGIMYVHNSDLQAHGSLKSTNCLVGSRFVVKISDYGIPSLRCSLHQKYPANSDAYYKSLLWSAPEIIRDPHAPIQGSQKGDAYSFSIILHEIIYRRGLFATNETGVTPKEIFHSIKSGNETRPPFLGDNTLYEIGYLMKRCWQENPADRPDFTSILNTIKKLSKKFDNENLVDNLLQRMEQYTNNLEELVKERTNDYLLEKRKAEELLYRLLPQTVTAELMAGKQVTAESFEAVTIYFSDIVGFTRISAESTPLQIVSLLNDLYTCFDSIIEAFDVYKVETIGDAYMVVSGLPTRNGDLHAREISRMALTILDAVIHFRIRHRPDEQLKIRIGLHSGPCVAGVVGLKMPRYCLFGDTVNVASRMESNGQPLRIHMSPTTKGLLDKFQTFIIKARGQVNLKGKGEMLTYWLLGERDGLQVPFSNDSDIIDNQNKTETLSSDQ</sequence>
<dbReference type="Pfam" id="PF00211">
    <property type="entry name" value="Guanylate_cyc"/>
    <property type="match status" value="1"/>
</dbReference>
<dbReference type="Pfam" id="PF01094">
    <property type="entry name" value="ANF_receptor"/>
    <property type="match status" value="1"/>
</dbReference>
<evidence type="ECO:0000313" key="21">
    <source>
        <dbReference type="EMBL" id="CAF1554572.1"/>
    </source>
</evidence>
<evidence type="ECO:0000313" key="24">
    <source>
        <dbReference type="Proteomes" id="UP000663855"/>
    </source>
</evidence>
<keyword evidence="12" id="KW-0325">Glycoprotein</keyword>
<proteinExistence type="inferred from homology"/>
<keyword evidence="10 17" id="KW-0472">Membrane</keyword>
<dbReference type="GO" id="GO:0004383">
    <property type="term" value="F:guanylate cyclase activity"/>
    <property type="evidence" value="ECO:0007669"/>
    <property type="project" value="UniProtKB-EC"/>
</dbReference>
<dbReference type="AlphaFoldDB" id="A0A815X939"/>
<dbReference type="InterPro" id="IPR011009">
    <property type="entry name" value="Kinase-like_dom_sf"/>
</dbReference>
<dbReference type="InterPro" id="IPR001170">
    <property type="entry name" value="ANPR/GUC"/>
</dbReference>
<comment type="similarity">
    <text evidence="15">Belongs to the adenylyl cyclase class-4/guanylyl cyclase family.</text>
</comment>
<dbReference type="FunFam" id="3.30.70.1230:FF:000004">
    <property type="entry name" value="Guanylate cyclase"/>
    <property type="match status" value="1"/>
</dbReference>
<dbReference type="GO" id="GO:0005886">
    <property type="term" value="C:plasma membrane"/>
    <property type="evidence" value="ECO:0007669"/>
    <property type="project" value="UniProtKB-SubCell"/>
</dbReference>
<evidence type="ECO:0000256" key="2">
    <source>
        <dbReference type="ARBA" id="ARBA00004251"/>
    </source>
</evidence>
<evidence type="ECO:0000256" key="8">
    <source>
        <dbReference type="ARBA" id="ARBA00022989"/>
    </source>
</evidence>
<feature type="transmembrane region" description="Helical" evidence="17">
    <location>
        <begin position="470"/>
        <end position="492"/>
    </location>
</feature>
<evidence type="ECO:0000259" key="19">
    <source>
        <dbReference type="PROSITE" id="PS50011"/>
    </source>
</evidence>
<comment type="catalytic activity">
    <reaction evidence="1 16">
        <text>GTP = 3',5'-cyclic GMP + diphosphate</text>
        <dbReference type="Rhea" id="RHEA:13665"/>
        <dbReference type="ChEBI" id="CHEBI:33019"/>
        <dbReference type="ChEBI" id="CHEBI:37565"/>
        <dbReference type="ChEBI" id="CHEBI:57746"/>
        <dbReference type="EC" id="4.6.1.2"/>
    </reaction>
</comment>
<dbReference type="PANTHER" id="PTHR11920:SF494">
    <property type="entry name" value="ATRIAL NATRIURETIC PEPTIDE RECEPTOR 2"/>
    <property type="match status" value="1"/>
</dbReference>
<evidence type="ECO:0000256" key="12">
    <source>
        <dbReference type="ARBA" id="ARBA00023180"/>
    </source>
</evidence>
<dbReference type="InterPro" id="IPR001245">
    <property type="entry name" value="Ser-Thr/Tyr_kinase_cat_dom"/>
</dbReference>
<dbReference type="Gene3D" id="1.10.510.10">
    <property type="entry name" value="Transferase(Phosphotransferase) domain 1"/>
    <property type="match status" value="1"/>
</dbReference>
<protein>
    <recommendedName>
        <fullName evidence="3 16">Guanylate cyclase</fullName>
        <ecNumber evidence="3 16">4.6.1.2</ecNumber>
    </recommendedName>
</protein>
<reference evidence="21" key="1">
    <citation type="submission" date="2021-02" db="EMBL/GenBank/DDBJ databases">
        <authorList>
            <person name="Nowell W R."/>
        </authorList>
    </citation>
    <scope>NUCLEOTIDE SEQUENCE</scope>
</reference>
<dbReference type="InterPro" id="IPR050401">
    <property type="entry name" value="Cyclic_nucleotide_synthase"/>
</dbReference>
<dbReference type="Pfam" id="PF07714">
    <property type="entry name" value="PK_Tyr_Ser-Thr"/>
    <property type="match status" value="1"/>
</dbReference>
<dbReference type="SUPFAM" id="SSF53822">
    <property type="entry name" value="Periplasmic binding protein-like I"/>
    <property type="match status" value="1"/>
</dbReference>
<dbReference type="InterPro" id="IPR001828">
    <property type="entry name" value="ANF_lig-bd_rcpt"/>
</dbReference>
<dbReference type="InterPro" id="IPR018297">
    <property type="entry name" value="A/G_cyclase_CS"/>
</dbReference>
<evidence type="ECO:0000256" key="4">
    <source>
        <dbReference type="ARBA" id="ARBA00022475"/>
    </source>
</evidence>
<dbReference type="GO" id="GO:0005525">
    <property type="term" value="F:GTP binding"/>
    <property type="evidence" value="ECO:0007669"/>
    <property type="project" value="UniProtKB-KW"/>
</dbReference>
<evidence type="ECO:0000256" key="11">
    <source>
        <dbReference type="ARBA" id="ARBA00023170"/>
    </source>
</evidence>
<dbReference type="GO" id="GO:0005524">
    <property type="term" value="F:ATP binding"/>
    <property type="evidence" value="ECO:0007669"/>
    <property type="project" value="InterPro"/>
</dbReference>